<feature type="domain" description="ABC3 transporter permease C-terminal" evidence="8">
    <location>
        <begin position="290"/>
        <end position="407"/>
    </location>
</feature>
<dbReference type="InterPro" id="IPR003838">
    <property type="entry name" value="ABC3_permease_C"/>
</dbReference>
<dbReference type="GO" id="GO:0005886">
    <property type="term" value="C:plasma membrane"/>
    <property type="evidence" value="ECO:0007669"/>
    <property type="project" value="UniProtKB-SubCell"/>
</dbReference>
<evidence type="ECO:0000256" key="3">
    <source>
        <dbReference type="ARBA" id="ARBA00022692"/>
    </source>
</evidence>
<keyword evidence="2" id="KW-1003">Cell membrane</keyword>
<evidence type="ECO:0000256" key="5">
    <source>
        <dbReference type="ARBA" id="ARBA00023136"/>
    </source>
</evidence>
<comment type="caution">
    <text evidence="10">The sequence shown here is derived from an EMBL/GenBank/DDBJ whole genome shotgun (WGS) entry which is preliminary data.</text>
</comment>
<keyword evidence="5 7" id="KW-0472">Membrane</keyword>
<dbReference type="PANTHER" id="PTHR30572:SF4">
    <property type="entry name" value="ABC TRANSPORTER PERMEASE YTRF"/>
    <property type="match status" value="1"/>
</dbReference>
<dbReference type="AlphaFoldDB" id="A0A4Q7PG55"/>
<name>A0A4Q7PG55_9FLAO</name>
<evidence type="ECO:0000313" key="10">
    <source>
        <dbReference type="EMBL" id="RZS98848.1"/>
    </source>
</evidence>
<keyword evidence="4 7" id="KW-1133">Transmembrane helix</keyword>
<evidence type="ECO:0000256" key="4">
    <source>
        <dbReference type="ARBA" id="ARBA00022989"/>
    </source>
</evidence>
<evidence type="ECO:0000256" key="6">
    <source>
        <dbReference type="ARBA" id="ARBA00038076"/>
    </source>
</evidence>
<proteinExistence type="inferred from homology"/>
<dbReference type="InterPro" id="IPR050250">
    <property type="entry name" value="Macrolide_Exporter_MacB"/>
</dbReference>
<accession>A0A4Q7PG55</accession>
<dbReference type="EMBL" id="SGXE01000001">
    <property type="protein sequence ID" value="RZS98848.1"/>
    <property type="molecule type" value="Genomic_DNA"/>
</dbReference>
<evidence type="ECO:0000256" key="2">
    <source>
        <dbReference type="ARBA" id="ARBA00022475"/>
    </source>
</evidence>
<feature type="transmembrane region" description="Helical" evidence="7">
    <location>
        <begin position="286"/>
        <end position="311"/>
    </location>
</feature>
<dbReference type="Proteomes" id="UP000292262">
    <property type="component" value="Unassembled WGS sequence"/>
</dbReference>
<sequence>MFDIERWEEIFDTIRKNKLRTFLTGVSVASGIFILVILLALGQGMQNGISKEFEQDASNRVSVWSGVTSVEYKGLNPGRFIQMKNEDFDFIKTKFENDLEYKSSVNRIWSGLASYKKENGSYRIEGVYPDYQFIENASMTAGRFLNIEDHRNIEKVAVIGYRVQQDLFKKENPIGKIVKLSGINFKVVGVYTDPGGEREENRVFIPLSTSQRVYNGSNVIRNMGFTMQPQNTFEETLAQSKVFSEELEKILKERHTVAPQDTSAINVFNTLTEVKRFFDLITMIKLFFWVVGICTIIAGVVGVSNIMLIIVKERTREIGIRKAIGAQPWSIIAMILHEAIFVTAIAGFTGLLFGAGLLELVGPNIEVDYIVNPSVNFNVALTTVFILIFAGALAGFFPARRAAKIKPIVALRDE</sequence>
<feature type="domain" description="MacB-like periplasmic core" evidence="9">
    <location>
        <begin position="21"/>
        <end position="235"/>
    </location>
</feature>
<feature type="transmembrane region" description="Helical" evidence="7">
    <location>
        <begin position="377"/>
        <end position="397"/>
    </location>
</feature>
<evidence type="ECO:0000259" key="8">
    <source>
        <dbReference type="Pfam" id="PF02687"/>
    </source>
</evidence>
<comment type="similarity">
    <text evidence="6">Belongs to the ABC-4 integral membrane protein family.</text>
</comment>
<dbReference type="PANTHER" id="PTHR30572">
    <property type="entry name" value="MEMBRANE COMPONENT OF TRANSPORTER-RELATED"/>
    <property type="match status" value="1"/>
</dbReference>
<dbReference type="OrthoDB" id="9770036at2"/>
<dbReference type="InterPro" id="IPR025857">
    <property type="entry name" value="MacB_PCD"/>
</dbReference>
<evidence type="ECO:0000313" key="11">
    <source>
        <dbReference type="Proteomes" id="UP000292262"/>
    </source>
</evidence>
<keyword evidence="11" id="KW-1185">Reference proteome</keyword>
<feature type="transmembrane region" description="Helical" evidence="7">
    <location>
        <begin position="21"/>
        <end position="41"/>
    </location>
</feature>
<protein>
    <submittedName>
        <fullName evidence="10">Putative ABC transport system permease protein</fullName>
    </submittedName>
</protein>
<dbReference type="Pfam" id="PF02687">
    <property type="entry name" value="FtsX"/>
    <property type="match status" value="1"/>
</dbReference>
<evidence type="ECO:0000256" key="7">
    <source>
        <dbReference type="SAM" id="Phobius"/>
    </source>
</evidence>
<organism evidence="10 11">
    <name type="scientific">Aquimarina brevivitae</name>
    <dbReference type="NCBI Taxonomy" id="323412"/>
    <lineage>
        <taxon>Bacteria</taxon>
        <taxon>Pseudomonadati</taxon>
        <taxon>Bacteroidota</taxon>
        <taxon>Flavobacteriia</taxon>
        <taxon>Flavobacteriales</taxon>
        <taxon>Flavobacteriaceae</taxon>
        <taxon>Aquimarina</taxon>
    </lineage>
</organism>
<dbReference type="Pfam" id="PF12704">
    <property type="entry name" value="MacB_PCD"/>
    <property type="match status" value="1"/>
</dbReference>
<keyword evidence="3 7" id="KW-0812">Transmembrane</keyword>
<evidence type="ECO:0000256" key="1">
    <source>
        <dbReference type="ARBA" id="ARBA00004651"/>
    </source>
</evidence>
<dbReference type="GO" id="GO:0022857">
    <property type="term" value="F:transmembrane transporter activity"/>
    <property type="evidence" value="ECO:0007669"/>
    <property type="project" value="TreeGrafter"/>
</dbReference>
<gene>
    <name evidence="10" type="ORF">EV197_0048</name>
</gene>
<reference evidence="10 11" key="1">
    <citation type="submission" date="2019-02" db="EMBL/GenBank/DDBJ databases">
        <title>Genomic Encyclopedia of Type Strains, Phase IV (KMG-IV): sequencing the most valuable type-strain genomes for metagenomic binning, comparative biology and taxonomic classification.</title>
        <authorList>
            <person name="Goeker M."/>
        </authorList>
    </citation>
    <scope>NUCLEOTIDE SEQUENCE [LARGE SCALE GENOMIC DNA]</scope>
    <source>
        <strain evidence="10 11">DSM 17196</strain>
    </source>
</reference>
<feature type="transmembrane region" description="Helical" evidence="7">
    <location>
        <begin position="331"/>
        <end position="357"/>
    </location>
</feature>
<comment type="subcellular location">
    <subcellularLocation>
        <location evidence="1">Cell membrane</location>
        <topology evidence="1">Multi-pass membrane protein</topology>
    </subcellularLocation>
</comment>
<evidence type="ECO:0000259" key="9">
    <source>
        <dbReference type="Pfam" id="PF12704"/>
    </source>
</evidence>
<dbReference type="RefSeq" id="WP_130284726.1">
    <property type="nucleotide sequence ID" value="NZ_SGXE01000001.1"/>
</dbReference>